<dbReference type="RefSeq" id="WP_187218338.1">
    <property type="nucleotide sequence ID" value="NZ_JABVED010000002.1"/>
</dbReference>
<proteinExistence type="predicted"/>
<dbReference type="EMBL" id="JABVED010000002">
    <property type="protein sequence ID" value="MBC6446243.1"/>
    <property type="molecule type" value="Genomic_DNA"/>
</dbReference>
<keyword evidence="1" id="KW-0732">Signal</keyword>
<protein>
    <submittedName>
        <fullName evidence="2">Uncharacterized protein</fullName>
    </submittedName>
</protein>
<feature type="signal peptide" evidence="1">
    <location>
        <begin position="1"/>
        <end position="24"/>
    </location>
</feature>
<sequence>MAVRDSVALLLTLLAEATANGSWAAVVGVPDLGVLAAAELGVAMDRLALVSDPGNDVVTIAAALLDGFDVVAIATPKITDAQARRLSARARSRGTALVAFGAWPGADLELRCTRARWSGLGDGHGHLRARLVEVHARGRGAAARPVRARLALQGTPFTPPRGPCPQLSKTG</sequence>
<gene>
    <name evidence="2" type="ORF">GPZ80_03520</name>
</gene>
<reference evidence="2 3" key="1">
    <citation type="submission" date="2020-06" db="EMBL/GenBank/DDBJ databases">
        <title>Actinokineospora xiongansis sp. nov., isolated from soil of Baiyangdian.</title>
        <authorList>
            <person name="Zhang X."/>
        </authorList>
    </citation>
    <scope>NUCLEOTIDE SEQUENCE [LARGE SCALE GENOMIC DNA]</scope>
    <source>
        <strain evidence="2 3">HBU206404</strain>
    </source>
</reference>
<evidence type="ECO:0000256" key="1">
    <source>
        <dbReference type="SAM" id="SignalP"/>
    </source>
</evidence>
<evidence type="ECO:0000313" key="3">
    <source>
        <dbReference type="Proteomes" id="UP000734823"/>
    </source>
</evidence>
<comment type="caution">
    <text evidence="2">The sequence shown here is derived from an EMBL/GenBank/DDBJ whole genome shotgun (WGS) entry which is preliminary data.</text>
</comment>
<evidence type="ECO:0000313" key="2">
    <source>
        <dbReference type="EMBL" id="MBC6446243.1"/>
    </source>
</evidence>
<feature type="chain" id="PRO_5045950642" evidence="1">
    <location>
        <begin position="25"/>
        <end position="171"/>
    </location>
</feature>
<keyword evidence="3" id="KW-1185">Reference proteome</keyword>
<accession>A0ABR7L135</accession>
<name>A0ABR7L135_9PSEU</name>
<dbReference type="Proteomes" id="UP000734823">
    <property type="component" value="Unassembled WGS sequence"/>
</dbReference>
<organism evidence="2 3">
    <name type="scientific">Actinokineospora xionganensis</name>
    <dbReference type="NCBI Taxonomy" id="2684470"/>
    <lineage>
        <taxon>Bacteria</taxon>
        <taxon>Bacillati</taxon>
        <taxon>Actinomycetota</taxon>
        <taxon>Actinomycetes</taxon>
        <taxon>Pseudonocardiales</taxon>
        <taxon>Pseudonocardiaceae</taxon>
        <taxon>Actinokineospora</taxon>
    </lineage>
</organism>